<comment type="similarity">
    <text evidence="2">Belongs to the amino acid-polyamine-organocation (APC) superfamily. Cationic amino acid transporter (CAT) (TC 2.A.3.3) family.</text>
</comment>
<dbReference type="Proteomes" id="UP001603857">
    <property type="component" value="Unassembled WGS sequence"/>
</dbReference>
<keyword evidence="8" id="KW-1185">Reference proteome</keyword>
<keyword evidence="3 6" id="KW-0812">Transmembrane</keyword>
<feature type="transmembrane region" description="Helical" evidence="6">
    <location>
        <begin position="111"/>
        <end position="131"/>
    </location>
</feature>
<dbReference type="PANTHER" id="PTHR43243:SF77">
    <property type="entry name" value="CATIONIC AMINO ACID TRANSPORTER"/>
    <property type="match status" value="1"/>
</dbReference>
<comment type="caution">
    <text evidence="7">The sequence shown here is derived from an EMBL/GenBank/DDBJ whole genome shotgun (WGS) entry which is preliminary data.</text>
</comment>
<dbReference type="Pfam" id="PF13520">
    <property type="entry name" value="AA_permease_2"/>
    <property type="match status" value="1"/>
</dbReference>
<evidence type="ECO:0000256" key="4">
    <source>
        <dbReference type="ARBA" id="ARBA00022989"/>
    </source>
</evidence>
<evidence type="ECO:0000256" key="6">
    <source>
        <dbReference type="SAM" id="Phobius"/>
    </source>
</evidence>
<evidence type="ECO:0000313" key="7">
    <source>
        <dbReference type="EMBL" id="KAL2349261.1"/>
    </source>
</evidence>
<protein>
    <recommendedName>
        <fullName evidence="9">Amino acid permease</fullName>
    </recommendedName>
</protein>
<dbReference type="EMBL" id="JBGMDY010000001">
    <property type="protein sequence ID" value="KAL2349261.1"/>
    <property type="molecule type" value="Genomic_DNA"/>
</dbReference>
<feature type="transmembrane region" description="Helical" evidence="6">
    <location>
        <begin position="12"/>
        <end position="40"/>
    </location>
</feature>
<evidence type="ECO:0000256" key="3">
    <source>
        <dbReference type="ARBA" id="ARBA00022692"/>
    </source>
</evidence>
<evidence type="ECO:0000256" key="1">
    <source>
        <dbReference type="ARBA" id="ARBA00004141"/>
    </source>
</evidence>
<dbReference type="AlphaFoldDB" id="A0ABD1NMY2"/>
<gene>
    <name evidence="7" type="ORF">Fmac_003261</name>
</gene>
<keyword evidence="5 6" id="KW-0472">Membrane</keyword>
<dbReference type="InterPro" id="IPR002293">
    <property type="entry name" value="AA/rel_permease1"/>
</dbReference>
<dbReference type="GO" id="GO:0016020">
    <property type="term" value="C:membrane"/>
    <property type="evidence" value="ECO:0007669"/>
    <property type="project" value="UniProtKB-SubCell"/>
</dbReference>
<keyword evidence="4 6" id="KW-1133">Transmembrane helix</keyword>
<sequence>MVEETKNPARDIPVGLVGSMAITTTFYYLLSLTFCLMHSYKDIDVYALFSMTFHAVRLDWAKYIVALGVLKGMTIVLLVNIVGVSCYLTYMARNHVMPPWFGLVDHRTGSPVNATIAMVIATTMIVFFMNFSVLSSLLSISTLFIFMLVAVALLLQRYYSSGVTTKGNQVRLGWVCDLWVVVGFWEWRILVFCTDGKEAEAVGCAFGVVVAGVEKELNFDVVEVEDCHC</sequence>
<feature type="transmembrane region" description="Helical" evidence="6">
    <location>
        <begin position="60"/>
        <end position="90"/>
    </location>
</feature>
<proteinExistence type="inferred from homology"/>
<evidence type="ECO:0008006" key="9">
    <source>
        <dbReference type="Google" id="ProtNLM"/>
    </source>
</evidence>
<comment type="subcellular location">
    <subcellularLocation>
        <location evidence="1">Membrane</location>
        <topology evidence="1">Multi-pass membrane protein</topology>
    </subcellularLocation>
</comment>
<evidence type="ECO:0000256" key="5">
    <source>
        <dbReference type="ARBA" id="ARBA00023136"/>
    </source>
</evidence>
<dbReference type="PANTHER" id="PTHR43243">
    <property type="entry name" value="INNER MEMBRANE TRANSPORTER YGJI-RELATED"/>
    <property type="match status" value="1"/>
</dbReference>
<evidence type="ECO:0000313" key="8">
    <source>
        <dbReference type="Proteomes" id="UP001603857"/>
    </source>
</evidence>
<organism evidence="7 8">
    <name type="scientific">Flemingia macrophylla</name>
    <dbReference type="NCBI Taxonomy" id="520843"/>
    <lineage>
        <taxon>Eukaryota</taxon>
        <taxon>Viridiplantae</taxon>
        <taxon>Streptophyta</taxon>
        <taxon>Embryophyta</taxon>
        <taxon>Tracheophyta</taxon>
        <taxon>Spermatophyta</taxon>
        <taxon>Magnoliopsida</taxon>
        <taxon>eudicotyledons</taxon>
        <taxon>Gunneridae</taxon>
        <taxon>Pentapetalae</taxon>
        <taxon>rosids</taxon>
        <taxon>fabids</taxon>
        <taxon>Fabales</taxon>
        <taxon>Fabaceae</taxon>
        <taxon>Papilionoideae</taxon>
        <taxon>50 kb inversion clade</taxon>
        <taxon>NPAAA clade</taxon>
        <taxon>indigoferoid/millettioid clade</taxon>
        <taxon>Phaseoleae</taxon>
        <taxon>Flemingia</taxon>
    </lineage>
</organism>
<evidence type="ECO:0000256" key="2">
    <source>
        <dbReference type="ARBA" id="ARBA00008572"/>
    </source>
</evidence>
<reference evidence="7 8" key="1">
    <citation type="submission" date="2024-08" db="EMBL/GenBank/DDBJ databases">
        <title>Insights into the chromosomal genome structure of Flemingia macrophylla.</title>
        <authorList>
            <person name="Ding Y."/>
            <person name="Zhao Y."/>
            <person name="Bi W."/>
            <person name="Wu M."/>
            <person name="Zhao G."/>
            <person name="Gong Y."/>
            <person name="Li W."/>
            <person name="Zhang P."/>
        </authorList>
    </citation>
    <scope>NUCLEOTIDE SEQUENCE [LARGE SCALE GENOMIC DNA]</scope>
    <source>
        <strain evidence="7">DYQJB</strain>
        <tissue evidence="7">Leaf</tissue>
    </source>
</reference>
<accession>A0ABD1NMY2</accession>
<name>A0ABD1NMY2_9FABA</name>
<dbReference type="Gene3D" id="1.20.1740.10">
    <property type="entry name" value="Amino acid/polyamine transporter I"/>
    <property type="match status" value="1"/>
</dbReference>
<feature type="transmembrane region" description="Helical" evidence="6">
    <location>
        <begin position="137"/>
        <end position="155"/>
    </location>
</feature>